<evidence type="ECO:0000313" key="2">
    <source>
        <dbReference type="EMBL" id="JAV30871.1"/>
    </source>
</evidence>
<proteinExistence type="predicted"/>
<feature type="signal peptide" evidence="1">
    <location>
        <begin position="1"/>
        <end position="19"/>
    </location>
</feature>
<protein>
    <submittedName>
        <fullName evidence="2">Putative conserved secreted protein</fullName>
    </submittedName>
</protein>
<feature type="chain" id="PRO_5010322787" evidence="1">
    <location>
        <begin position="20"/>
        <end position="151"/>
    </location>
</feature>
<sequence length="151" mass="16847">MVSKVCWILLGLLATQAIGIPVTDEDWNIPLPDYPDRDRDPTLNEVEPTNQPCGASSGSLVKKLKCYAKGPMLSKDLLLPSKRNAVQVDTGPISCEEVTGYIMALHRTYSRRCANLADKCPPEYRYAISWFGRVSRDMSQKCDAETEHAEN</sequence>
<dbReference type="EMBL" id="GFDL01004174">
    <property type="protein sequence ID" value="JAV30871.1"/>
    <property type="molecule type" value="Transcribed_RNA"/>
</dbReference>
<dbReference type="AlphaFoldDB" id="A0A1Q3FTD1"/>
<organism evidence="2">
    <name type="scientific">Culex tarsalis</name>
    <name type="common">Encephalitis mosquito</name>
    <dbReference type="NCBI Taxonomy" id="7177"/>
    <lineage>
        <taxon>Eukaryota</taxon>
        <taxon>Metazoa</taxon>
        <taxon>Ecdysozoa</taxon>
        <taxon>Arthropoda</taxon>
        <taxon>Hexapoda</taxon>
        <taxon>Insecta</taxon>
        <taxon>Pterygota</taxon>
        <taxon>Neoptera</taxon>
        <taxon>Endopterygota</taxon>
        <taxon>Diptera</taxon>
        <taxon>Nematocera</taxon>
        <taxon>Culicoidea</taxon>
        <taxon>Culicidae</taxon>
        <taxon>Culicinae</taxon>
        <taxon>Culicini</taxon>
        <taxon>Culex</taxon>
        <taxon>Culex</taxon>
    </lineage>
</organism>
<reference evidence="2" key="1">
    <citation type="submission" date="2017-01" db="EMBL/GenBank/DDBJ databases">
        <title>A deep insight into the sialotranscriptome of adult male and female Cluex tarsalis mosquitoes.</title>
        <authorList>
            <person name="Ribeiro J.M."/>
            <person name="Moreira F."/>
            <person name="Bernard K.A."/>
            <person name="Calvo E."/>
        </authorList>
    </citation>
    <scope>NUCLEOTIDE SEQUENCE</scope>
    <source>
        <strain evidence="2">Kern County</strain>
        <tissue evidence="2">Salivary glands</tissue>
    </source>
</reference>
<keyword evidence="1" id="KW-0732">Signal</keyword>
<name>A0A1Q3FTD1_CULTA</name>
<evidence type="ECO:0000256" key="1">
    <source>
        <dbReference type="SAM" id="SignalP"/>
    </source>
</evidence>
<accession>A0A1Q3FTD1</accession>